<accession>A0ABN7Y9N1</accession>
<protein>
    <recommendedName>
        <fullName evidence="4">Adhesin</fullName>
    </recommendedName>
</protein>
<feature type="signal peptide" evidence="1">
    <location>
        <begin position="1"/>
        <end position="20"/>
    </location>
</feature>
<evidence type="ECO:0000313" key="3">
    <source>
        <dbReference type="Proteomes" id="UP000721236"/>
    </source>
</evidence>
<proteinExistence type="predicted"/>
<organism evidence="2 3">
    <name type="scientific">Cupriavidus respiraculi</name>
    <dbReference type="NCBI Taxonomy" id="195930"/>
    <lineage>
        <taxon>Bacteria</taxon>
        <taxon>Pseudomonadati</taxon>
        <taxon>Pseudomonadota</taxon>
        <taxon>Betaproteobacteria</taxon>
        <taxon>Burkholderiales</taxon>
        <taxon>Burkholderiaceae</taxon>
        <taxon>Cupriavidus</taxon>
    </lineage>
</organism>
<comment type="caution">
    <text evidence="2">The sequence shown here is derived from an EMBL/GenBank/DDBJ whole genome shotgun (WGS) entry which is preliminary data.</text>
</comment>
<evidence type="ECO:0000313" key="2">
    <source>
        <dbReference type="EMBL" id="CAG9169446.1"/>
    </source>
</evidence>
<dbReference type="RefSeq" id="WP_224040592.1">
    <property type="nucleotide sequence ID" value="NZ_CAJZAH010000001.1"/>
</dbReference>
<evidence type="ECO:0008006" key="4">
    <source>
        <dbReference type="Google" id="ProtNLM"/>
    </source>
</evidence>
<feature type="chain" id="PRO_5047240977" description="Adhesin" evidence="1">
    <location>
        <begin position="21"/>
        <end position="263"/>
    </location>
</feature>
<gene>
    <name evidence="2" type="ORF">LMG21510_01432</name>
</gene>
<reference evidence="2 3" key="1">
    <citation type="submission" date="2021-08" db="EMBL/GenBank/DDBJ databases">
        <authorList>
            <person name="Peeters C."/>
        </authorList>
    </citation>
    <scope>NUCLEOTIDE SEQUENCE [LARGE SCALE GENOMIC DNA]</scope>
    <source>
        <strain evidence="2 3">LMG 21510</strain>
    </source>
</reference>
<keyword evidence="1" id="KW-0732">Signal</keyword>
<name>A0ABN7Y9N1_9BURK</name>
<dbReference type="Proteomes" id="UP000721236">
    <property type="component" value="Unassembled WGS sequence"/>
</dbReference>
<dbReference type="EMBL" id="CAJZAH010000001">
    <property type="protein sequence ID" value="CAG9169446.1"/>
    <property type="molecule type" value="Genomic_DNA"/>
</dbReference>
<keyword evidence="3" id="KW-1185">Reference proteome</keyword>
<sequence>MKAKILALAAIATFSTGTLATSFGHLSRMDDAEISQPGAISNDIYVKGFGLAAGWIEFQSQSGATVESDQQAQDNAIGAGLNSAIGGNAALFGAQGNIGVNLAAGAGNGQTNQAALATIDAHAVFASAQVLSRQDTTGNTTTLAGIFTGNHAAMGDAMLQGATGNVGVNIAAGAGNLQGNGLAASVNTGGTGRGPVGVAARAAAISEQSTSGNGLPDCGCVPVNNAVMNGFSLAGARGNIGINIGAGVGNAQSNGLAISNSAR</sequence>
<evidence type="ECO:0000256" key="1">
    <source>
        <dbReference type="SAM" id="SignalP"/>
    </source>
</evidence>